<dbReference type="Pfam" id="PF06912">
    <property type="entry name" value="DUF1275"/>
    <property type="match status" value="1"/>
</dbReference>
<comment type="caution">
    <text evidence="2">The sequence shown here is derived from an EMBL/GenBank/DDBJ whole genome shotgun (WGS) entry which is preliminary data.</text>
</comment>
<sequence length="225" mass="24772">MENNSLKTLSNFLLVFVAGFADTATFTAGNEVFSAHVTGNFVVFGYKLMNNPQLADFKILLTFPVFVLAVYLTGVLNNKLKDERKLYLLMSLILLIASALAYFNYADDNQKSIFNFSVVLIIVFAMGIQNAVNKLYDKSTFGPTTVMTGNVTKATLDFCNAYLSGDKAEEKKVSFKRVLVLISGFLIGCTLGALLAGKYGLSVLIVPAVLVFLYYSFVFPKHQEA</sequence>
<dbReference type="InterPro" id="IPR010699">
    <property type="entry name" value="DUF1275"/>
</dbReference>
<gene>
    <name evidence="2" type="ORF">GCM10022216_13300</name>
</gene>
<dbReference type="RefSeq" id="WP_344673839.1">
    <property type="nucleotide sequence ID" value="NZ_BAAAZI010000006.1"/>
</dbReference>
<organism evidence="2 3">
    <name type="scientific">Sphingobacterium kyonggiense</name>
    <dbReference type="NCBI Taxonomy" id="714075"/>
    <lineage>
        <taxon>Bacteria</taxon>
        <taxon>Pseudomonadati</taxon>
        <taxon>Bacteroidota</taxon>
        <taxon>Sphingobacteriia</taxon>
        <taxon>Sphingobacteriales</taxon>
        <taxon>Sphingobacteriaceae</taxon>
        <taxon>Sphingobacterium</taxon>
    </lineage>
</organism>
<evidence type="ECO:0000313" key="3">
    <source>
        <dbReference type="Proteomes" id="UP001500101"/>
    </source>
</evidence>
<feature type="transmembrane region" description="Helical" evidence="1">
    <location>
        <begin position="112"/>
        <end position="132"/>
    </location>
</feature>
<dbReference type="EMBL" id="BAAAZI010000006">
    <property type="protein sequence ID" value="GAA4137374.1"/>
    <property type="molecule type" value="Genomic_DNA"/>
</dbReference>
<proteinExistence type="predicted"/>
<feature type="transmembrane region" description="Helical" evidence="1">
    <location>
        <begin position="12"/>
        <end position="37"/>
    </location>
</feature>
<keyword evidence="1" id="KW-1133">Transmembrane helix</keyword>
<reference evidence="3" key="1">
    <citation type="journal article" date="2019" name="Int. J. Syst. Evol. Microbiol.">
        <title>The Global Catalogue of Microorganisms (GCM) 10K type strain sequencing project: providing services to taxonomists for standard genome sequencing and annotation.</title>
        <authorList>
            <consortium name="The Broad Institute Genomics Platform"/>
            <consortium name="The Broad Institute Genome Sequencing Center for Infectious Disease"/>
            <person name="Wu L."/>
            <person name="Ma J."/>
        </authorList>
    </citation>
    <scope>NUCLEOTIDE SEQUENCE [LARGE SCALE GENOMIC DNA]</scope>
    <source>
        <strain evidence="3">JCM 16704</strain>
    </source>
</reference>
<feature type="transmembrane region" description="Helical" evidence="1">
    <location>
        <begin position="86"/>
        <end position="106"/>
    </location>
</feature>
<keyword evidence="1" id="KW-0812">Transmembrane</keyword>
<feature type="transmembrane region" description="Helical" evidence="1">
    <location>
        <begin position="57"/>
        <end position="74"/>
    </location>
</feature>
<feature type="transmembrane region" description="Helical" evidence="1">
    <location>
        <begin position="178"/>
        <end position="195"/>
    </location>
</feature>
<dbReference type="PANTHER" id="PTHR37314:SF5">
    <property type="entry name" value="SLR0142 PROTEIN"/>
    <property type="match status" value="1"/>
</dbReference>
<feature type="transmembrane region" description="Helical" evidence="1">
    <location>
        <begin position="201"/>
        <end position="219"/>
    </location>
</feature>
<keyword evidence="3" id="KW-1185">Reference proteome</keyword>
<dbReference type="Proteomes" id="UP001500101">
    <property type="component" value="Unassembled WGS sequence"/>
</dbReference>
<evidence type="ECO:0000256" key="1">
    <source>
        <dbReference type="SAM" id="Phobius"/>
    </source>
</evidence>
<protein>
    <submittedName>
        <fullName evidence="2">YoaK family protein</fullName>
    </submittedName>
</protein>
<name>A0ABP7YJX8_9SPHI</name>
<dbReference type="PANTHER" id="PTHR37314">
    <property type="entry name" value="SLR0142 PROTEIN"/>
    <property type="match status" value="1"/>
</dbReference>
<accession>A0ABP7YJX8</accession>
<evidence type="ECO:0000313" key="2">
    <source>
        <dbReference type="EMBL" id="GAA4137374.1"/>
    </source>
</evidence>
<keyword evidence="1" id="KW-0472">Membrane</keyword>